<reference evidence="2 3" key="1">
    <citation type="submission" date="2018-11" db="EMBL/GenBank/DDBJ databases">
        <title>Genome squencing of methanotrophic bacteria isolated from alkaline groundwater in Korea.</title>
        <authorList>
            <person name="Nguyen L.N."/>
        </authorList>
    </citation>
    <scope>NUCLEOTIDE SEQUENCE [LARGE SCALE GENOMIC DNA]</scope>
    <source>
        <strain evidence="2 3">GW6</strain>
    </source>
</reference>
<dbReference type="EMBL" id="CP034086">
    <property type="protein sequence ID" value="AZG78181.1"/>
    <property type="molecule type" value="Genomic_DNA"/>
</dbReference>
<dbReference type="SUPFAM" id="SSF47090">
    <property type="entry name" value="PGBD-like"/>
    <property type="match status" value="2"/>
</dbReference>
<dbReference type="Gene3D" id="1.10.101.10">
    <property type="entry name" value="PGBD-like superfamily/PGBD"/>
    <property type="match status" value="2"/>
</dbReference>
<accession>A0A3G8M8E2</accession>
<feature type="domain" description="Peptidoglycan binding-like" evidence="1">
    <location>
        <begin position="17"/>
        <end position="72"/>
    </location>
</feature>
<name>A0A3G8M8E2_9HYPH</name>
<evidence type="ECO:0000313" key="3">
    <source>
        <dbReference type="Proteomes" id="UP000273982"/>
    </source>
</evidence>
<evidence type="ECO:0000313" key="2">
    <source>
        <dbReference type="EMBL" id="AZG78181.1"/>
    </source>
</evidence>
<feature type="domain" description="Peptidoglycan binding-like" evidence="1">
    <location>
        <begin position="92"/>
        <end position="143"/>
    </location>
</feature>
<dbReference type="KEGG" id="mros:EHO51_16375"/>
<dbReference type="InterPro" id="IPR002477">
    <property type="entry name" value="Peptidoglycan-bd-like"/>
</dbReference>
<proteinExistence type="predicted"/>
<dbReference type="InterPro" id="IPR036365">
    <property type="entry name" value="PGBD-like_sf"/>
</dbReference>
<dbReference type="Pfam" id="PF01471">
    <property type="entry name" value="PG_binding_1"/>
    <property type="match status" value="2"/>
</dbReference>
<sequence length="161" mass="16921">MNEGKLDMPATIKLGDTGDDVKRLQRVFARNKVLGPDNVDGVFGPRTEEAVKDFQQSNGLAADGVVGPITWSHVHPYREASPTLQAASLGPVVAKLQGVLKTGFGYTGAIDGIFGPTTENVVRQYQTNAGLPVTGVMDERTWMAPAGAAGATLESLSGLIL</sequence>
<dbReference type="InterPro" id="IPR036366">
    <property type="entry name" value="PGBDSf"/>
</dbReference>
<gene>
    <name evidence="2" type="ORF">EHO51_16375</name>
</gene>
<dbReference type="Proteomes" id="UP000273982">
    <property type="component" value="Chromosome"/>
</dbReference>
<evidence type="ECO:0000259" key="1">
    <source>
        <dbReference type="Pfam" id="PF01471"/>
    </source>
</evidence>
<dbReference type="AlphaFoldDB" id="A0A3G8M8E2"/>
<organism evidence="2 3">
    <name type="scientific">Methylocystis rosea</name>
    <dbReference type="NCBI Taxonomy" id="173366"/>
    <lineage>
        <taxon>Bacteria</taxon>
        <taxon>Pseudomonadati</taxon>
        <taxon>Pseudomonadota</taxon>
        <taxon>Alphaproteobacteria</taxon>
        <taxon>Hyphomicrobiales</taxon>
        <taxon>Methylocystaceae</taxon>
        <taxon>Methylocystis</taxon>
    </lineage>
</organism>
<dbReference type="RefSeq" id="WP_124739772.1">
    <property type="nucleotide sequence ID" value="NZ_CP034086.1"/>
</dbReference>
<protein>
    <submittedName>
        <fullName evidence="2">Peptidoglycan-binding protein</fullName>
    </submittedName>
</protein>